<evidence type="ECO:0000313" key="1">
    <source>
        <dbReference type="EMBL" id="GBO11574.1"/>
    </source>
</evidence>
<protein>
    <submittedName>
        <fullName evidence="1">Uncharacterized protein</fullName>
    </submittedName>
</protein>
<evidence type="ECO:0000313" key="2">
    <source>
        <dbReference type="Proteomes" id="UP000499080"/>
    </source>
</evidence>
<reference evidence="1 2" key="1">
    <citation type="journal article" date="2019" name="Sci. Rep.">
        <title>Orb-weaving spider Araneus ventricosus genome elucidates the spidroin gene catalogue.</title>
        <authorList>
            <person name="Kono N."/>
            <person name="Nakamura H."/>
            <person name="Ohtoshi R."/>
            <person name="Moran D.A.P."/>
            <person name="Shinohara A."/>
            <person name="Yoshida Y."/>
            <person name="Fujiwara M."/>
            <person name="Mori M."/>
            <person name="Tomita M."/>
            <person name="Arakawa K."/>
        </authorList>
    </citation>
    <scope>NUCLEOTIDE SEQUENCE [LARGE SCALE GENOMIC DNA]</scope>
</reference>
<organism evidence="1 2">
    <name type="scientific">Araneus ventricosus</name>
    <name type="common">Orbweaver spider</name>
    <name type="synonym">Epeira ventricosa</name>
    <dbReference type="NCBI Taxonomy" id="182803"/>
    <lineage>
        <taxon>Eukaryota</taxon>
        <taxon>Metazoa</taxon>
        <taxon>Ecdysozoa</taxon>
        <taxon>Arthropoda</taxon>
        <taxon>Chelicerata</taxon>
        <taxon>Arachnida</taxon>
        <taxon>Araneae</taxon>
        <taxon>Araneomorphae</taxon>
        <taxon>Entelegynae</taxon>
        <taxon>Araneoidea</taxon>
        <taxon>Araneidae</taxon>
        <taxon>Araneus</taxon>
    </lineage>
</organism>
<proteinExistence type="predicted"/>
<name>A0A4Y2UHH1_ARAVE</name>
<dbReference type="Proteomes" id="UP000499080">
    <property type="component" value="Unassembled WGS sequence"/>
</dbReference>
<gene>
    <name evidence="1" type="ORF">AVEN_99413_1</name>
</gene>
<keyword evidence="2" id="KW-1185">Reference proteome</keyword>
<sequence length="99" mass="10337">MNSFRLASFQRPLTALNCSFRWAGVAYVVGLDLGTEVAGSEPDSQISSYRVLAGLVSSSGKRPPLVGAAAGRACQLGCLSTSIQGPSLNDPHVASKTRR</sequence>
<dbReference type="EMBL" id="BGPR01036373">
    <property type="protein sequence ID" value="GBO11574.1"/>
    <property type="molecule type" value="Genomic_DNA"/>
</dbReference>
<dbReference type="AlphaFoldDB" id="A0A4Y2UHH1"/>
<accession>A0A4Y2UHH1</accession>
<comment type="caution">
    <text evidence="1">The sequence shown here is derived from an EMBL/GenBank/DDBJ whole genome shotgun (WGS) entry which is preliminary data.</text>
</comment>